<sequence>MIYRKAKITDVEDIHALLAHYAGEGLMLARPRSKLYESIREFSVAEKDGKIVGAGSLHIIWEDLAEVRALAVAPEYREKGIGRTLVNIFLEEARNLGIPKVFTLTYQRGFFEKCGFRLISKDVLPHKVWKECIDCPKFPNCDENALVIDL</sequence>
<evidence type="ECO:0000313" key="5">
    <source>
        <dbReference type="Proteomes" id="UP000037175"/>
    </source>
</evidence>
<dbReference type="PANTHER" id="PTHR43626:SF4">
    <property type="entry name" value="GCN5-RELATED N-ACETYLTRANSFERASE 2, CHLOROPLASTIC"/>
    <property type="match status" value="1"/>
</dbReference>
<dbReference type="InterPro" id="IPR016181">
    <property type="entry name" value="Acyl_CoA_acyltransferase"/>
</dbReference>
<evidence type="ECO:0000313" key="4">
    <source>
        <dbReference type="EMBL" id="KNZ70619.1"/>
    </source>
</evidence>
<dbReference type="GO" id="GO:0008080">
    <property type="term" value="F:N-acetyltransferase activity"/>
    <property type="evidence" value="ECO:0007669"/>
    <property type="project" value="InterPro"/>
</dbReference>
<dbReference type="Proteomes" id="UP000037175">
    <property type="component" value="Unassembled WGS sequence"/>
</dbReference>
<dbReference type="InterPro" id="IPR000182">
    <property type="entry name" value="GNAT_dom"/>
</dbReference>
<reference evidence="5" key="1">
    <citation type="submission" date="2015-07" db="EMBL/GenBank/DDBJ databases">
        <title>Complete Genome of Thermincola ferriacetica strain Z-0001T.</title>
        <authorList>
            <person name="Lusk B."/>
            <person name="Badalamenti J.P."/>
            <person name="Parameswaran P."/>
            <person name="Bond D.R."/>
            <person name="Torres C.I."/>
        </authorList>
    </citation>
    <scope>NUCLEOTIDE SEQUENCE [LARGE SCALE GENOMIC DNA]</scope>
    <source>
        <strain evidence="5">Z-0001</strain>
    </source>
</reference>
<dbReference type="Pfam" id="PF00583">
    <property type="entry name" value="Acetyltransf_1"/>
    <property type="match status" value="1"/>
</dbReference>
<dbReference type="PATRIC" id="fig|281456.6.peg.849"/>
<comment type="caution">
    <text evidence="4">The sequence shown here is derived from an EMBL/GenBank/DDBJ whole genome shotgun (WGS) entry which is preliminary data.</text>
</comment>
<accession>A0A0L6W685</accession>
<evidence type="ECO:0000256" key="2">
    <source>
        <dbReference type="ARBA" id="ARBA00023315"/>
    </source>
</evidence>
<gene>
    <name evidence="4" type="ORF">Tfer_0803</name>
</gene>
<dbReference type="CDD" id="cd04301">
    <property type="entry name" value="NAT_SF"/>
    <property type="match status" value="1"/>
</dbReference>
<name>A0A0L6W685_9FIRM</name>
<dbReference type="AlphaFoldDB" id="A0A0L6W685"/>
<keyword evidence="1 4" id="KW-0808">Transferase</keyword>
<dbReference type="RefSeq" id="WP_013121131.1">
    <property type="nucleotide sequence ID" value="NZ_LGTE01000003.1"/>
</dbReference>
<protein>
    <submittedName>
        <fullName evidence="4">N-acetyltransferase GCN5</fullName>
    </submittedName>
</protein>
<dbReference type="PANTHER" id="PTHR43626">
    <property type="entry name" value="ACYL-COA N-ACYLTRANSFERASE"/>
    <property type="match status" value="1"/>
</dbReference>
<dbReference type="GO" id="GO:0005737">
    <property type="term" value="C:cytoplasm"/>
    <property type="evidence" value="ECO:0007669"/>
    <property type="project" value="TreeGrafter"/>
</dbReference>
<keyword evidence="2" id="KW-0012">Acyltransferase</keyword>
<feature type="domain" description="N-acetyltransferase" evidence="3">
    <location>
        <begin position="1"/>
        <end position="135"/>
    </location>
</feature>
<dbReference type="PROSITE" id="PS51186">
    <property type="entry name" value="GNAT"/>
    <property type="match status" value="1"/>
</dbReference>
<dbReference type="NCBIfam" id="NF005840">
    <property type="entry name" value="PRK07757.1"/>
    <property type="match status" value="1"/>
</dbReference>
<organism evidence="4 5">
    <name type="scientific">Thermincola ferriacetica</name>
    <dbReference type="NCBI Taxonomy" id="281456"/>
    <lineage>
        <taxon>Bacteria</taxon>
        <taxon>Bacillati</taxon>
        <taxon>Bacillota</taxon>
        <taxon>Clostridia</taxon>
        <taxon>Eubacteriales</taxon>
        <taxon>Thermincolaceae</taxon>
        <taxon>Thermincola</taxon>
    </lineage>
</organism>
<keyword evidence="5" id="KW-1185">Reference proteome</keyword>
<dbReference type="SUPFAM" id="SSF55729">
    <property type="entry name" value="Acyl-CoA N-acyltransferases (Nat)"/>
    <property type="match status" value="1"/>
</dbReference>
<proteinExistence type="predicted"/>
<evidence type="ECO:0000259" key="3">
    <source>
        <dbReference type="PROSITE" id="PS51186"/>
    </source>
</evidence>
<dbReference type="InterPro" id="IPR045039">
    <property type="entry name" value="NSI-like"/>
</dbReference>
<dbReference type="Gene3D" id="3.40.630.30">
    <property type="match status" value="1"/>
</dbReference>
<evidence type="ECO:0000256" key="1">
    <source>
        <dbReference type="ARBA" id="ARBA00022679"/>
    </source>
</evidence>
<dbReference type="EMBL" id="LGTE01000003">
    <property type="protein sequence ID" value="KNZ70619.1"/>
    <property type="molecule type" value="Genomic_DNA"/>
</dbReference>